<organism evidence="1 2">
    <name type="scientific">Paramarasmius palmivorus</name>
    <dbReference type="NCBI Taxonomy" id="297713"/>
    <lineage>
        <taxon>Eukaryota</taxon>
        <taxon>Fungi</taxon>
        <taxon>Dikarya</taxon>
        <taxon>Basidiomycota</taxon>
        <taxon>Agaricomycotina</taxon>
        <taxon>Agaricomycetes</taxon>
        <taxon>Agaricomycetidae</taxon>
        <taxon>Agaricales</taxon>
        <taxon>Marasmiineae</taxon>
        <taxon>Marasmiaceae</taxon>
        <taxon>Paramarasmius</taxon>
    </lineage>
</organism>
<evidence type="ECO:0008006" key="3">
    <source>
        <dbReference type="Google" id="ProtNLM"/>
    </source>
</evidence>
<protein>
    <recommendedName>
        <fullName evidence="3">F-box domain-containing protein</fullName>
    </recommendedName>
</protein>
<proteinExistence type="predicted"/>
<dbReference type="EMBL" id="JAYKXP010000011">
    <property type="protein sequence ID" value="KAK7052924.1"/>
    <property type="molecule type" value="Genomic_DNA"/>
</dbReference>
<sequence length="305" mass="35469">MPTSFIPHEIVEQIITDAIPPDWDYPRQLRVQRKQILKSFSLVSHSWLEVSRKHLFTPDSSLAIPKTLDALEHLKSLCFAPFTTLHMVTVYRLVTRQYNSVVSEAFFEALAGFKMFATVHQIIIWSGVWHMPMPIMSERVLFLLAKNFPDVLRLDIRNICFPSPIVFAKFIGSFPKLRWLTCLELQPAAKPGMRTFEQRFMPPIPVPPRDPKPIVHLQSLTLLIIDFHSHLDLEFIRYISFGDRLRSLTFHGDMRRRNYVQEDFVLAYVVKMIGIMGRHLRRLSLSLDPRMGRGEMSQESIVIAD</sequence>
<evidence type="ECO:0000313" key="1">
    <source>
        <dbReference type="EMBL" id="KAK7052924.1"/>
    </source>
</evidence>
<reference evidence="1 2" key="1">
    <citation type="submission" date="2024-01" db="EMBL/GenBank/DDBJ databases">
        <title>A draft genome for a cacao thread blight-causing isolate of Paramarasmius palmivorus.</title>
        <authorList>
            <person name="Baruah I.K."/>
            <person name="Bukari Y."/>
            <person name="Amoako-Attah I."/>
            <person name="Meinhardt L.W."/>
            <person name="Bailey B.A."/>
            <person name="Cohen S.P."/>
        </authorList>
    </citation>
    <scope>NUCLEOTIDE SEQUENCE [LARGE SCALE GENOMIC DNA]</scope>
    <source>
        <strain evidence="1 2">GH-12</strain>
    </source>
</reference>
<name>A0AAW0DPT8_9AGAR</name>
<evidence type="ECO:0000313" key="2">
    <source>
        <dbReference type="Proteomes" id="UP001383192"/>
    </source>
</evidence>
<dbReference type="AlphaFoldDB" id="A0AAW0DPT8"/>
<keyword evidence="2" id="KW-1185">Reference proteome</keyword>
<comment type="caution">
    <text evidence="1">The sequence shown here is derived from an EMBL/GenBank/DDBJ whole genome shotgun (WGS) entry which is preliminary data.</text>
</comment>
<accession>A0AAW0DPT8</accession>
<dbReference type="Proteomes" id="UP001383192">
    <property type="component" value="Unassembled WGS sequence"/>
</dbReference>
<gene>
    <name evidence="1" type="ORF">VNI00_004244</name>
</gene>